<dbReference type="AlphaFoldDB" id="A0A149QWP5"/>
<proteinExistence type="predicted"/>
<accession>A0A149QWP5</accession>
<dbReference type="SUPFAM" id="SSF53067">
    <property type="entry name" value="Actin-like ATPase domain"/>
    <property type="match status" value="1"/>
</dbReference>
<dbReference type="GO" id="GO:0006749">
    <property type="term" value="P:glutathione metabolic process"/>
    <property type="evidence" value="ECO:0007669"/>
    <property type="project" value="TreeGrafter"/>
</dbReference>
<protein>
    <recommendedName>
        <fullName evidence="1">Hydantoinase/oxoprolinase N-terminal domain-containing protein</fullName>
    </recommendedName>
</protein>
<dbReference type="PANTHER" id="PTHR11365:SF23">
    <property type="entry name" value="HYPOTHETICAL 5-OXOPROLINASE (EUROFUNG)-RELATED"/>
    <property type="match status" value="1"/>
</dbReference>
<evidence type="ECO:0000313" key="2">
    <source>
        <dbReference type="EMBL" id="KXV01720.1"/>
    </source>
</evidence>
<feature type="domain" description="Hydantoinase/oxoprolinase N-terminal" evidence="1">
    <location>
        <begin position="21"/>
        <end position="95"/>
    </location>
</feature>
<dbReference type="EMBL" id="LHZB01000107">
    <property type="protein sequence ID" value="KXV01720.1"/>
    <property type="molecule type" value="Genomic_DNA"/>
</dbReference>
<comment type="caution">
    <text evidence="2">The sequence shown here is derived from an EMBL/GenBank/DDBJ whole genome shotgun (WGS) entry which is preliminary data.</text>
</comment>
<dbReference type="GO" id="GO:0005829">
    <property type="term" value="C:cytosol"/>
    <property type="evidence" value="ECO:0007669"/>
    <property type="project" value="TreeGrafter"/>
</dbReference>
<name>A0A149QWP5_9PROT</name>
<dbReference type="InterPro" id="IPR008040">
    <property type="entry name" value="Hydant_A_N"/>
</dbReference>
<dbReference type="GO" id="GO:0017168">
    <property type="term" value="F:5-oxoprolinase (ATP-hydrolyzing) activity"/>
    <property type="evidence" value="ECO:0007669"/>
    <property type="project" value="TreeGrafter"/>
</dbReference>
<organism evidence="2 3">
    <name type="scientific">Gluconobacter potus</name>
    <dbReference type="NCBI Taxonomy" id="2724927"/>
    <lineage>
        <taxon>Bacteria</taxon>
        <taxon>Pseudomonadati</taxon>
        <taxon>Pseudomonadota</taxon>
        <taxon>Alphaproteobacteria</taxon>
        <taxon>Acetobacterales</taxon>
        <taxon>Acetobacteraceae</taxon>
        <taxon>Gluconobacter</taxon>
    </lineage>
</organism>
<sequence length="99" mass="10391">MMSGKNPNTENSLSTEAPMVRIGIDVGGTFTDFPVSEAEGGELSYFKTPPTPHDPSEAILAGIRTILATWGIAAGKVAYLGHGITVATNMIIEGNRVVM</sequence>
<dbReference type="PATRIC" id="fig|442.7.peg.1777"/>
<reference evidence="2 3" key="1">
    <citation type="submission" date="2015-06" db="EMBL/GenBank/DDBJ databases">
        <title>Improved classification and identification of acetic acid bacteria using matrix-assisted laser desorption/ionization time-of-flight mass spectrometry; Gluconobacter nephelii and Gluconobacter uchimurae are later heterotypic synonyms of Gluconobacter japonicus and Gluconobacter oxydans, respectively.</title>
        <authorList>
            <person name="Li L."/>
            <person name="Cleenwerck I."/>
            <person name="De Vuyst L."/>
            <person name="Vandamme P."/>
        </authorList>
    </citation>
    <scope>NUCLEOTIDE SEQUENCE [LARGE SCALE GENOMIC DNA]</scope>
    <source>
        <strain evidence="2 3">LMG 1764</strain>
    </source>
</reference>
<dbReference type="InterPro" id="IPR045079">
    <property type="entry name" value="Oxoprolinase-like"/>
</dbReference>
<dbReference type="Pfam" id="PF05378">
    <property type="entry name" value="Hydant_A_N"/>
    <property type="match status" value="1"/>
</dbReference>
<dbReference type="Proteomes" id="UP000075573">
    <property type="component" value="Unassembled WGS sequence"/>
</dbReference>
<dbReference type="Gene3D" id="3.30.420.40">
    <property type="match status" value="1"/>
</dbReference>
<dbReference type="InterPro" id="IPR043129">
    <property type="entry name" value="ATPase_NBD"/>
</dbReference>
<evidence type="ECO:0000259" key="1">
    <source>
        <dbReference type="Pfam" id="PF05378"/>
    </source>
</evidence>
<dbReference type="PANTHER" id="PTHR11365">
    <property type="entry name" value="5-OXOPROLINASE RELATED"/>
    <property type="match status" value="1"/>
</dbReference>
<gene>
    <name evidence="2" type="ORF">AD929_05375</name>
</gene>
<evidence type="ECO:0000313" key="3">
    <source>
        <dbReference type="Proteomes" id="UP000075573"/>
    </source>
</evidence>